<dbReference type="Proteomes" id="UP000077755">
    <property type="component" value="Chromosome 4"/>
</dbReference>
<keyword evidence="4" id="KW-1185">Reference proteome</keyword>
<dbReference type="SUPFAM" id="SSF54648">
    <property type="entry name" value="DLC"/>
    <property type="match status" value="1"/>
</dbReference>
<keyword evidence="1" id="KW-0206">Cytoskeleton</keyword>
<evidence type="ECO:0000256" key="1">
    <source>
        <dbReference type="RuleBase" id="RU365010"/>
    </source>
</evidence>
<dbReference type="PANTHER" id="PTHR11886:SF49">
    <property type="entry name" value="DYNEIN LIGHT CHAIN"/>
    <property type="match status" value="1"/>
</dbReference>
<dbReference type="GO" id="GO:0007017">
    <property type="term" value="P:microtubule-based process"/>
    <property type="evidence" value="ECO:0007669"/>
    <property type="project" value="InterPro"/>
</dbReference>
<dbReference type="InterPro" id="IPR001372">
    <property type="entry name" value="Dynein_light_chain_typ-1/2"/>
</dbReference>
<sequence length="134" mass="15066">MLCRREKKLPSLTEVDDEGEDQDTGNKLKPNDMAIRSTMRLISGNMPCSMQDHALCFTNSLLRDTTNCSPSPSLLARSLKKEFDSLYGRLWHCIVGRSFGSFVTHSPGGFIYFSVDSHNLSFLLFKTEVQLIAT</sequence>
<keyword evidence="1" id="KW-0493">Microtubule</keyword>
<gene>
    <name evidence="3" type="ORF">DCAR_0417997</name>
</gene>
<comment type="similarity">
    <text evidence="1">Belongs to the dynein light chain family.</text>
</comment>
<dbReference type="SMART" id="SM01375">
    <property type="entry name" value="Dynein_light"/>
    <property type="match status" value="1"/>
</dbReference>
<accession>A0AAF1AX32</accession>
<keyword evidence="1" id="KW-0963">Cytoplasm</keyword>
<protein>
    <recommendedName>
        <fullName evidence="1">Dynein light chain</fullName>
    </recommendedName>
</protein>
<dbReference type="Gene3D" id="3.30.740.10">
    <property type="entry name" value="Protein Inhibitor Of Neuronal Nitric Oxide Synthase"/>
    <property type="match status" value="1"/>
</dbReference>
<dbReference type="GO" id="GO:0005874">
    <property type="term" value="C:microtubule"/>
    <property type="evidence" value="ECO:0007669"/>
    <property type="project" value="UniProtKB-KW"/>
</dbReference>
<evidence type="ECO:0000313" key="3">
    <source>
        <dbReference type="EMBL" id="WOG98653.1"/>
    </source>
</evidence>
<organism evidence="3 4">
    <name type="scientific">Daucus carota subsp. sativus</name>
    <name type="common">Carrot</name>
    <dbReference type="NCBI Taxonomy" id="79200"/>
    <lineage>
        <taxon>Eukaryota</taxon>
        <taxon>Viridiplantae</taxon>
        <taxon>Streptophyta</taxon>
        <taxon>Embryophyta</taxon>
        <taxon>Tracheophyta</taxon>
        <taxon>Spermatophyta</taxon>
        <taxon>Magnoliopsida</taxon>
        <taxon>eudicotyledons</taxon>
        <taxon>Gunneridae</taxon>
        <taxon>Pentapetalae</taxon>
        <taxon>asterids</taxon>
        <taxon>campanulids</taxon>
        <taxon>Apiales</taxon>
        <taxon>Apiaceae</taxon>
        <taxon>Apioideae</taxon>
        <taxon>Scandiceae</taxon>
        <taxon>Daucinae</taxon>
        <taxon>Daucus</taxon>
        <taxon>Daucus sect. Daucus</taxon>
    </lineage>
</organism>
<dbReference type="InterPro" id="IPR037177">
    <property type="entry name" value="DLC_sf"/>
</dbReference>
<keyword evidence="1" id="KW-0243">Dynein</keyword>
<evidence type="ECO:0000313" key="4">
    <source>
        <dbReference type="Proteomes" id="UP000077755"/>
    </source>
</evidence>
<dbReference type="Pfam" id="PF01221">
    <property type="entry name" value="Dynein_light"/>
    <property type="match status" value="1"/>
</dbReference>
<dbReference type="EMBL" id="CP093346">
    <property type="protein sequence ID" value="WOG98653.1"/>
    <property type="molecule type" value="Genomic_DNA"/>
</dbReference>
<evidence type="ECO:0000256" key="2">
    <source>
        <dbReference type="SAM" id="MobiDB-lite"/>
    </source>
</evidence>
<dbReference type="AlphaFoldDB" id="A0AAF1AX32"/>
<comment type="subcellular location">
    <subcellularLocation>
        <location evidence="1">Cytoplasm</location>
        <location evidence="1">Cytoskeleton</location>
    </subcellularLocation>
</comment>
<keyword evidence="1" id="KW-0505">Motor protein</keyword>
<reference evidence="3" key="2">
    <citation type="submission" date="2022-03" db="EMBL/GenBank/DDBJ databases">
        <title>Draft title - Genomic analysis of global carrot germplasm unveils the trajectory of domestication and the origin of high carotenoid orange carrot.</title>
        <authorList>
            <person name="Iorizzo M."/>
            <person name="Ellison S."/>
            <person name="Senalik D."/>
            <person name="Macko-Podgorni A."/>
            <person name="Grzebelus D."/>
            <person name="Bostan H."/>
            <person name="Rolling W."/>
            <person name="Curaba J."/>
            <person name="Simon P."/>
        </authorList>
    </citation>
    <scope>NUCLEOTIDE SEQUENCE</scope>
    <source>
        <tissue evidence="3">Leaf</tissue>
    </source>
</reference>
<dbReference type="GO" id="GO:0005868">
    <property type="term" value="C:cytoplasmic dynein complex"/>
    <property type="evidence" value="ECO:0007669"/>
    <property type="project" value="TreeGrafter"/>
</dbReference>
<feature type="region of interest" description="Disordered" evidence="2">
    <location>
        <begin position="1"/>
        <end position="30"/>
    </location>
</feature>
<reference evidence="3" key="1">
    <citation type="journal article" date="2016" name="Nat. Genet.">
        <title>A high-quality carrot genome assembly provides new insights into carotenoid accumulation and asterid genome evolution.</title>
        <authorList>
            <person name="Iorizzo M."/>
            <person name="Ellison S."/>
            <person name="Senalik D."/>
            <person name="Zeng P."/>
            <person name="Satapoomin P."/>
            <person name="Huang J."/>
            <person name="Bowman M."/>
            <person name="Iovene M."/>
            <person name="Sanseverino W."/>
            <person name="Cavagnaro P."/>
            <person name="Yildiz M."/>
            <person name="Macko-Podgorni A."/>
            <person name="Moranska E."/>
            <person name="Grzebelus E."/>
            <person name="Grzebelus D."/>
            <person name="Ashrafi H."/>
            <person name="Zheng Z."/>
            <person name="Cheng S."/>
            <person name="Spooner D."/>
            <person name="Van Deynze A."/>
            <person name="Simon P."/>
        </authorList>
    </citation>
    <scope>NUCLEOTIDE SEQUENCE</scope>
    <source>
        <tissue evidence="3">Leaf</tissue>
    </source>
</reference>
<feature type="compositionally biased region" description="Acidic residues" evidence="2">
    <location>
        <begin position="14"/>
        <end position="23"/>
    </location>
</feature>
<name>A0AAF1AX32_DAUCS</name>
<dbReference type="GO" id="GO:0045505">
    <property type="term" value="F:dynein intermediate chain binding"/>
    <property type="evidence" value="ECO:0007669"/>
    <property type="project" value="TreeGrafter"/>
</dbReference>
<proteinExistence type="inferred from homology"/>
<dbReference type="PANTHER" id="PTHR11886">
    <property type="entry name" value="DYNEIN LIGHT CHAIN"/>
    <property type="match status" value="1"/>
</dbReference>